<gene>
    <name evidence="2" type="primary">hisD</name>
    <name evidence="2" type="ORF">R2601_09360</name>
</gene>
<dbReference type="HOGENOM" id="CLU_682773_0_0_5"/>
<comment type="caution">
    <text evidence="2">The sequence shown here is derived from an EMBL/GenBank/DDBJ whole genome shotgun (WGS) entry which is preliminary data.</text>
</comment>
<organism evidence="2 3">
    <name type="scientific">Salipiger bermudensis (strain DSM 26914 / JCM 13377 / KCTC 12554 / HTCC2601)</name>
    <name type="common">Pelagibaca bermudensis</name>
    <dbReference type="NCBI Taxonomy" id="314265"/>
    <lineage>
        <taxon>Bacteria</taxon>
        <taxon>Pseudomonadati</taxon>
        <taxon>Pseudomonadota</taxon>
        <taxon>Alphaproteobacteria</taxon>
        <taxon>Rhodobacterales</taxon>
        <taxon>Roseobacteraceae</taxon>
        <taxon>Salipiger</taxon>
    </lineage>
</organism>
<dbReference type="EMBL" id="AATQ01000060">
    <property type="protein sequence ID" value="EAU43945.1"/>
    <property type="molecule type" value="Genomic_DNA"/>
</dbReference>
<name>Q0FIE0_SALBH</name>
<keyword evidence="2" id="KW-0560">Oxidoreductase</keyword>
<dbReference type="AlphaFoldDB" id="Q0FIE0"/>
<keyword evidence="3" id="KW-1185">Reference proteome</keyword>
<dbReference type="STRING" id="314265.R2601_09360"/>
<accession>Q0FIE0</accession>
<dbReference type="SUPFAM" id="SSF53474">
    <property type="entry name" value="alpha/beta-Hydrolases"/>
    <property type="match status" value="2"/>
</dbReference>
<dbReference type="RefSeq" id="WP_007792591.1">
    <property type="nucleotide sequence ID" value="NZ_DS022276.1"/>
</dbReference>
<dbReference type="InterPro" id="IPR029058">
    <property type="entry name" value="AB_hydrolase_fold"/>
</dbReference>
<keyword evidence="1" id="KW-0472">Membrane</keyword>
<reference evidence="2 3" key="1">
    <citation type="journal article" date="2010" name="J. Bacteriol.">
        <title>Genome sequences of Pelagibaca bermudensis HTCC2601T and Maritimibacter alkaliphilus HTCC2654T, the type strains of two marine Roseobacter genera.</title>
        <authorList>
            <person name="Thrash J.C."/>
            <person name="Cho J.C."/>
            <person name="Ferriera S."/>
            <person name="Johnson J."/>
            <person name="Vergin K.L."/>
            <person name="Giovannoni S.J."/>
        </authorList>
    </citation>
    <scope>NUCLEOTIDE SEQUENCE [LARGE SCALE GENOMIC DNA]</scope>
    <source>
        <strain evidence="3">DSM 26914 / JCM 13377 / KCTC 12554 / HTCC2601</strain>
    </source>
</reference>
<proteinExistence type="predicted"/>
<dbReference type="Proteomes" id="UP000006230">
    <property type="component" value="Unassembled WGS sequence"/>
</dbReference>
<keyword evidence="1" id="KW-1133">Transmembrane helix</keyword>
<sequence>MPRRAIVLVPGFGRNERNLLRDRLVRALRHYTDGWRIEQLEDGDGARAGAARLRATARCGGESREIDVYEAYWADLVPDWSRESPWARFKRGGLLLRYWLFGGARAWRDRGEAPPRAATAMRLAALALILWWLVVALLLLQTFGAISIPEAFAAIPGFEKLWAQISVGAAAVTGSVLAGLLLWVWSLGYLEQFANISAYAKAYLRDEPCGDDDIGLRAKTKARALQLLDQVGDVSGDRAYDEIYVVGHSLGGAIAVDALADYGDRLDHVVLFTWGSALGLLSQQEPLVECEIGKFYEARPRIRGWIDVVFPQDYMGSQVPVPRRIDAAGKPGAFYDPLFPKAVTPHVPRGMHLFELADIHEAYYRCEKALLMLVQPGSALPVAEQAPPGPATKTVTKLRVT</sequence>
<dbReference type="GO" id="GO:0004399">
    <property type="term" value="F:histidinol dehydrogenase activity"/>
    <property type="evidence" value="ECO:0007669"/>
    <property type="project" value="UniProtKB-EC"/>
</dbReference>
<evidence type="ECO:0000313" key="2">
    <source>
        <dbReference type="EMBL" id="EAU43945.1"/>
    </source>
</evidence>
<dbReference type="ESTHER" id="9rhob-q0fie0">
    <property type="family name" value="6_AlphaBeta_hydrolase"/>
</dbReference>
<evidence type="ECO:0000256" key="1">
    <source>
        <dbReference type="SAM" id="Phobius"/>
    </source>
</evidence>
<protein>
    <submittedName>
        <fullName evidence="2">Histidinol dehydrogenase</fullName>
        <ecNumber evidence="2">1.1.1.23</ecNumber>
    </submittedName>
</protein>
<dbReference type="EC" id="1.1.1.23" evidence="2"/>
<keyword evidence="1" id="KW-0812">Transmembrane</keyword>
<dbReference type="Gene3D" id="3.40.50.1820">
    <property type="entry name" value="alpha/beta hydrolase"/>
    <property type="match status" value="1"/>
</dbReference>
<feature type="transmembrane region" description="Helical" evidence="1">
    <location>
        <begin position="161"/>
        <end position="185"/>
    </location>
</feature>
<dbReference type="eggNOG" id="ENOG50333ZJ">
    <property type="taxonomic scope" value="Bacteria"/>
</dbReference>
<feature type="transmembrane region" description="Helical" evidence="1">
    <location>
        <begin position="123"/>
        <end position="149"/>
    </location>
</feature>
<evidence type="ECO:0000313" key="3">
    <source>
        <dbReference type="Proteomes" id="UP000006230"/>
    </source>
</evidence>